<keyword evidence="1" id="KW-0812">Transmembrane</keyword>
<protein>
    <submittedName>
        <fullName evidence="2">Uncharacterized protein</fullName>
    </submittedName>
</protein>
<comment type="caution">
    <text evidence="2">The sequence shown here is derived from an EMBL/GenBank/DDBJ whole genome shotgun (WGS) entry which is preliminary data.</text>
</comment>
<keyword evidence="1" id="KW-0472">Membrane</keyword>
<dbReference type="Proteomes" id="UP000617979">
    <property type="component" value="Unassembled WGS sequence"/>
</dbReference>
<evidence type="ECO:0000313" key="3">
    <source>
        <dbReference type="Proteomes" id="UP000617979"/>
    </source>
</evidence>
<dbReference type="RefSeq" id="WP_188432472.1">
    <property type="nucleotide sequence ID" value="NZ_BMEX01000006.1"/>
</dbReference>
<proteinExistence type="predicted"/>
<evidence type="ECO:0000256" key="1">
    <source>
        <dbReference type="SAM" id="Phobius"/>
    </source>
</evidence>
<keyword evidence="3" id="KW-1185">Reference proteome</keyword>
<keyword evidence="1" id="KW-1133">Transmembrane helix</keyword>
<feature type="transmembrane region" description="Helical" evidence="1">
    <location>
        <begin position="68"/>
        <end position="86"/>
    </location>
</feature>
<evidence type="ECO:0000313" key="2">
    <source>
        <dbReference type="EMBL" id="GGA47499.1"/>
    </source>
</evidence>
<feature type="transmembrane region" description="Helical" evidence="1">
    <location>
        <begin position="37"/>
        <end position="56"/>
    </location>
</feature>
<feature type="transmembrane region" description="Helical" evidence="1">
    <location>
        <begin position="7"/>
        <end position="25"/>
    </location>
</feature>
<organism evidence="2 3">
    <name type="scientific">Kroppenstedtia guangzhouensis</name>
    <dbReference type="NCBI Taxonomy" id="1274356"/>
    <lineage>
        <taxon>Bacteria</taxon>
        <taxon>Bacillati</taxon>
        <taxon>Bacillota</taxon>
        <taxon>Bacilli</taxon>
        <taxon>Bacillales</taxon>
        <taxon>Thermoactinomycetaceae</taxon>
        <taxon>Kroppenstedtia</taxon>
    </lineage>
</organism>
<gene>
    <name evidence="2" type="ORF">GCM10007416_20790</name>
</gene>
<dbReference type="EMBL" id="BMEX01000006">
    <property type="protein sequence ID" value="GGA47499.1"/>
    <property type="molecule type" value="Genomic_DNA"/>
</dbReference>
<accession>A0ABQ1GPH2</accession>
<name>A0ABQ1GPH2_9BACL</name>
<feature type="transmembrane region" description="Helical" evidence="1">
    <location>
        <begin position="171"/>
        <end position="193"/>
    </location>
</feature>
<sequence length="371" mass="43399">MKRWVGYWLMFCFGIPVLVATGYVLLHQRLLDTPDYFPYWLAESYFYPGLPAIALLTWKVHWGKRNPFAYFMFTLSLIACVLYLGTEDVRENLGDPVQEKIYPLGLMDREIVTREGNFVVPYFPLDRSQLMKVIQKGGAVDVIRVEGKELILSFTDEIYRSYPLRDQVLDLALRVLVVAIFAVFFYVVMTVWWRDLEVKDGQIWIFHWGRVKTIPVAQLIQLRLDSWGEEIQVETDEVIHTFPYDSKTAGDLMAAAKEAGLTPIRNGRRWLRSTQFREIRLEERGLVMDNGEEVRVPYDCVAALLWDPVIQITMLDETDFVITDDRYTDRAWFDELSRKVKGAWIRDGQGYTVDVDPRNQRVALSLDEWRE</sequence>
<reference evidence="3" key="1">
    <citation type="journal article" date="2019" name="Int. J. Syst. Evol. Microbiol.">
        <title>The Global Catalogue of Microorganisms (GCM) 10K type strain sequencing project: providing services to taxonomists for standard genome sequencing and annotation.</title>
        <authorList>
            <consortium name="The Broad Institute Genomics Platform"/>
            <consortium name="The Broad Institute Genome Sequencing Center for Infectious Disease"/>
            <person name="Wu L."/>
            <person name="Ma J."/>
        </authorList>
    </citation>
    <scope>NUCLEOTIDE SEQUENCE [LARGE SCALE GENOMIC DNA]</scope>
    <source>
        <strain evidence="3">CGMCC 1.12404</strain>
    </source>
</reference>